<evidence type="ECO:0000313" key="2">
    <source>
        <dbReference type="Proteomes" id="UP000327118"/>
    </source>
</evidence>
<organism evidence="1 2">
    <name type="scientific">Aspergillus coremiiformis</name>
    <dbReference type="NCBI Taxonomy" id="138285"/>
    <lineage>
        <taxon>Eukaryota</taxon>
        <taxon>Fungi</taxon>
        <taxon>Dikarya</taxon>
        <taxon>Ascomycota</taxon>
        <taxon>Pezizomycotina</taxon>
        <taxon>Eurotiomycetes</taxon>
        <taxon>Eurotiomycetidae</taxon>
        <taxon>Eurotiales</taxon>
        <taxon>Aspergillaceae</taxon>
        <taxon>Aspergillus</taxon>
        <taxon>Aspergillus subgen. Circumdati</taxon>
    </lineage>
</organism>
<sequence length="103" mass="11450">MASTVKIVSTKLIAVLAIGARMVKVGYVEETDVWRRIHLSPETQQRFIETTGKYLSSLKAETDMVALQETPHGSDSDDRTHFTAVKINGQGTVVATRHFNFKS</sequence>
<dbReference type="OrthoDB" id="5235678at2759"/>
<protein>
    <submittedName>
        <fullName evidence="1">Uncharacterized protein</fullName>
    </submittedName>
</protein>
<gene>
    <name evidence="1" type="ORF">BDV28DRAFT_157885</name>
</gene>
<proteinExistence type="predicted"/>
<reference evidence="2" key="1">
    <citation type="submission" date="2019-04" db="EMBL/GenBank/DDBJ databases">
        <title>Friends and foes A comparative genomics studyof 23 Aspergillus species from section Flavi.</title>
        <authorList>
            <consortium name="DOE Joint Genome Institute"/>
            <person name="Kjaerbolling I."/>
            <person name="Vesth T."/>
            <person name="Frisvad J.C."/>
            <person name="Nybo J.L."/>
            <person name="Theobald S."/>
            <person name="Kildgaard S."/>
            <person name="Isbrandt T."/>
            <person name="Kuo A."/>
            <person name="Sato A."/>
            <person name="Lyhne E.K."/>
            <person name="Kogle M.E."/>
            <person name="Wiebenga A."/>
            <person name="Kun R.S."/>
            <person name="Lubbers R.J."/>
            <person name="Makela M.R."/>
            <person name="Barry K."/>
            <person name="Chovatia M."/>
            <person name="Clum A."/>
            <person name="Daum C."/>
            <person name="Haridas S."/>
            <person name="He G."/>
            <person name="LaButti K."/>
            <person name="Lipzen A."/>
            <person name="Mondo S."/>
            <person name="Riley R."/>
            <person name="Salamov A."/>
            <person name="Simmons B.A."/>
            <person name="Magnuson J.K."/>
            <person name="Henrissat B."/>
            <person name="Mortensen U.H."/>
            <person name="Larsen T.O."/>
            <person name="Devries R.P."/>
            <person name="Grigoriev I.V."/>
            <person name="Machida M."/>
            <person name="Baker S.E."/>
            <person name="Andersen M.R."/>
        </authorList>
    </citation>
    <scope>NUCLEOTIDE SEQUENCE [LARGE SCALE GENOMIC DNA]</scope>
    <source>
        <strain evidence="2">CBS 553.77</strain>
    </source>
</reference>
<evidence type="ECO:0000313" key="1">
    <source>
        <dbReference type="EMBL" id="KAE8352418.1"/>
    </source>
</evidence>
<dbReference type="Proteomes" id="UP000327118">
    <property type="component" value="Unassembled WGS sequence"/>
</dbReference>
<keyword evidence="2" id="KW-1185">Reference proteome</keyword>
<name>A0A5N6Z4R3_9EURO</name>
<accession>A0A5N6Z4R3</accession>
<dbReference type="AlphaFoldDB" id="A0A5N6Z4R3"/>
<dbReference type="EMBL" id="ML739131">
    <property type="protein sequence ID" value="KAE8352418.1"/>
    <property type="molecule type" value="Genomic_DNA"/>
</dbReference>